<dbReference type="Pfam" id="PF04101">
    <property type="entry name" value="Glyco_tran_28_C"/>
    <property type="match status" value="1"/>
</dbReference>
<dbReference type="EMBL" id="FQ311875">
    <property type="protein sequence ID" value="CBT75615.1"/>
    <property type="molecule type" value="Genomic_DNA"/>
</dbReference>
<dbReference type="Proteomes" id="UP000006878">
    <property type="component" value="Chromosome"/>
</dbReference>
<dbReference type="InterPro" id="IPR007235">
    <property type="entry name" value="Glyco_trans_28_C"/>
</dbReference>
<dbReference type="SUPFAM" id="SSF53756">
    <property type="entry name" value="UDP-Glycosyltransferase/glycogen phosphorylase"/>
    <property type="match status" value="1"/>
</dbReference>
<proteinExistence type="predicted"/>
<protein>
    <submittedName>
        <fullName evidence="2">Family 28 glycosyl transferase</fullName>
        <ecNumber evidence="2">2.4.-.-</ecNumber>
    </submittedName>
</protein>
<dbReference type="GO" id="GO:0016757">
    <property type="term" value="F:glycosyltransferase activity"/>
    <property type="evidence" value="ECO:0007669"/>
    <property type="project" value="UniProtKB-KW"/>
</dbReference>
<sequence>MNEKTAEFMILALVGTDHHPFDRMVELVDALQQAGEPGRNGRKCLIQFGTSSPPRYAQGMDYLPKSDVQRQIDLADLVICHGGPSTIVEILRSGKRPLVIARDPRKGEHVDGHQQRFARHMANQGHIDLADSAYDVEQLLSHAASTTISASNANVSLPSPDASALLLGALVDGLIAEGKSYRIWHSRRNESRA</sequence>
<dbReference type="GeneID" id="303184998"/>
<dbReference type="Gene3D" id="3.40.50.2000">
    <property type="entry name" value="Glycogen Phosphorylase B"/>
    <property type="match status" value="1"/>
</dbReference>
<reference evidence="3" key="1">
    <citation type="journal article" date="2010" name="PLoS ONE">
        <title>The Arthrobacter arilaitensis Re117 genome sequence reveals its genetic adaptation to the surface of cheese.</title>
        <authorList>
            <person name="Monnet C."/>
            <person name="Loux V."/>
            <person name="Gibrat J.F."/>
            <person name="Spinnler E."/>
            <person name="Barbe V."/>
            <person name="Vacherie B."/>
            <person name="Gavory F."/>
            <person name="Gourbeyre E."/>
            <person name="Siguier P."/>
            <person name="Chandler M."/>
            <person name="Elleuch R."/>
            <person name="Irlinger F."/>
            <person name="Vallaeys T."/>
        </authorList>
    </citation>
    <scope>NUCLEOTIDE SEQUENCE</scope>
    <source>
        <strain evidence="3">DSM 16368 / CIP 108037 / IAM 15318 / JCM 13566 / Re117</strain>
    </source>
</reference>
<evidence type="ECO:0000313" key="2">
    <source>
        <dbReference type="EMBL" id="CBT75615.1"/>
    </source>
</evidence>
<reference evidence="3" key="2">
    <citation type="submission" date="2010-07" db="EMBL/GenBank/DDBJ databases">
        <title>Complete genome sequence of Arthrobacter arilaitensis (strain DSM 16368 / CIP 108037 / JCM 13566 / Re117).</title>
        <authorList>
            <person name="Genoscope."/>
        </authorList>
    </citation>
    <scope>NUCLEOTIDE SEQUENCE [LARGE SCALE GENOMIC DNA]</scope>
    <source>
        <strain evidence="3">DSM 16368 / CIP 108037 / IAM 15318 / JCM 13566 / Re117</strain>
    </source>
</reference>
<keyword evidence="2" id="KW-0808">Transferase</keyword>
<feature type="domain" description="Glycosyl transferase family 28 C-terminal" evidence="1">
    <location>
        <begin position="60"/>
        <end position="126"/>
    </location>
</feature>
<evidence type="ECO:0000313" key="3">
    <source>
        <dbReference type="Proteomes" id="UP000006878"/>
    </source>
</evidence>
<keyword evidence="3" id="KW-1185">Reference proteome</keyword>
<dbReference type="RefSeq" id="WP_013348755.1">
    <property type="nucleotide sequence ID" value="NC_014550.1"/>
</dbReference>
<dbReference type="EC" id="2.4.-.-" evidence="2"/>
<accession>A0ABM9PWD6</accession>
<keyword evidence="2" id="KW-0328">Glycosyltransferase</keyword>
<evidence type="ECO:0000259" key="1">
    <source>
        <dbReference type="Pfam" id="PF04101"/>
    </source>
</evidence>
<organism evidence="2 3">
    <name type="scientific">Glutamicibacter arilaitensis (strain DSM 16368 / CIP 108037 / IAM 15318 / JCM 13566 / NCIMB 14258 / Re117)</name>
    <name type="common">Arthrobacter arilaitensis</name>
    <dbReference type="NCBI Taxonomy" id="861360"/>
    <lineage>
        <taxon>Bacteria</taxon>
        <taxon>Bacillati</taxon>
        <taxon>Actinomycetota</taxon>
        <taxon>Actinomycetes</taxon>
        <taxon>Micrococcales</taxon>
        <taxon>Micrococcaceae</taxon>
        <taxon>Glutamicibacter</taxon>
    </lineage>
</organism>
<name>A0ABM9PWD6_GLUAR</name>
<gene>
    <name evidence="2" type="ordered locus">AARI_14050</name>
</gene>